<feature type="compositionally biased region" description="Basic and acidic residues" evidence="1">
    <location>
        <begin position="155"/>
        <end position="164"/>
    </location>
</feature>
<evidence type="ECO:0000256" key="1">
    <source>
        <dbReference type="SAM" id="MobiDB-lite"/>
    </source>
</evidence>
<feature type="region of interest" description="Disordered" evidence="1">
    <location>
        <begin position="72"/>
        <end position="94"/>
    </location>
</feature>
<proteinExistence type="predicted"/>
<sequence>MPVDNEAGLMAPEGIVEKTLSARVGRLRLLATDRARGGASSSLQRVQSGIRLGPARRGAGKTPCHRVIGPSSGIARDCSGSHKPVDTQAVPGGPKVGARIADLGRWKCGGRTRGGVESCRRAAAGQDREVEKDWRPTAQEEKQQSNEGSAAQRSAADRQKETKAHTLKLTLTPTPMPTLMLTFGLTHSRTLDLISYFRSRSRSRSRSPLQLPPNC</sequence>
<gene>
    <name evidence="2" type="ORF">K444DRAFT_634475</name>
</gene>
<feature type="region of interest" description="Disordered" evidence="1">
    <location>
        <begin position="111"/>
        <end position="175"/>
    </location>
</feature>
<evidence type="ECO:0000313" key="2">
    <source>
        <dbReference type="EMBL" id="PMD54780.1"/>
    </source>
</evidence>
<dbReference type="RefSeq" id="XP_024731684.1">
    <property type="nucleotide sequence ID" value="XM_024883749.1"/>
</dbReference>
<organism evidence="2 3">
    <name type="scientific">Hyaloscypha bicolor E</name>
    <dbReference type="NCBI Taxonomy" id="1095630"/>
    <lineage>
        <taxon>Eukaryota</taxon>
        <taxon>Fungi</taxon>
        <taxon>Dikarya</taxon>
        <taxon>Ascomycota</taxon>
        <taxon>Pezizomycotina</taxon>
        <taxon>Leotiomycetes</taxon>
        <taxon>Helotiales</taxon>
        <taxon>Hyaloscyphaceae</taxon>
        <taxon>Hyaloscypha</taxon>
        <taxon>Hyaloscypha bicolor</taxon>
    </lineage>
</organism>
<dbReference type="InParanoid" id="A0A2J6SVH6"/>
<dbReference type="AlphaFoldDB" id="A0A2J6SVH6"/>
<reference evidence="2 3" key="1">
    <citation type="submission" date="2016-04" db="EMBL/GenBank/DDBJ databases">
        <title>A degradative enzymes factory behind the ericoid mycorrhizal symbiosis.</title>
        <authorList>
            <consortium name="DOE Joint Genome Institute"/>
            <person name="Martino E."/>
            <person name="Morin E."/>
            <person name="Grelet G."/>
            <person name="Kuo A."/>
            <person name="Kohler A."/>
            <person name="Daghino S."/>
            <person name="Barry K."/>
            <person name="Choi C."/>
            <person name="Cichocki N."/>
            <person name="Clum A."/>
            <person name="Copeland A."/>
            <person name="Hainaut M."/>
            <person name="Haridas S."/>
            <person name="Labutti K."/>
            <person name="Lindquist E."/>
            <person name="Lipzen A."/>
            <person name="Khouja H.-R."/>
            <person name="Murat C."/>
            <person name="Ohm R."/>
            <person name="Olson A."/>
            <person name="Spatafora J."/>
            <person name="Veneault-Fourrey C."/>
            <person name="Henrissat B."/>
            <person name="Grigoriev I."/>
            <person name="Martin F."/>
            <person name="Perotto S."/>
        </authorList>
    </citation>
    <scope>NUCLEOTIDE SEQUENCE [LARGE SCALE GENOMIC DNA]</scope>
    <source>
        <strain evidence="2 3">E</strain>
    </source>
</reference>
<keyword evidence="3" id="KW-1185">Reference proteome</keyword>
<dbReference type="GeneID" id="36591826"/>
<name>A0A2J6SVH6_9HELO</name>
<protein>
    <submittedName>
        <fullName evidence="2">Uncharacterized protein</fullName>
    </submittedName>
</protein>
<dbReference type="EMBL" id="KZ613859">
    <property type="protein sequence ID" value="PMD54780.1"/>
    <property type="molecule type" value="Genomic_DNA"/>
</dbReference>
<accession>A0A2J6SVH6</accession>
<feature type="compositionally biased region" description="Basic and acidic residues" evidence="1">
    <location>
        <begin position="126"/>
        <end position="144"/>
    </location>
</feature>
<evidence type="ECO:0000313" key="3">
    <source>
        <dbReference type="Proteomes" id="UP000235371"/>
    </source>
</evidence>
<dbReference type="Proteomes" id="UP000235371">
    <property type="component" value="Unassembled WGS sequence"/>
</dbReference>